<evidence type="ECO:0000313" key="4">
    <source>
        <dbReference type="Proteomes" id="UP001175271"/>
    </source>
</evidence>
<gene>
    <name evidence="3" type="ORF">QR680_003233</name>
</gene>
<sequence length="221" mass="26290">MSHVPDADEMMKVNGWICTNQKSTHFQNDIRRYVHNMRKQTCRNRLHQLEMQYCMLMVNFSYHQEICAHPQLDDHGIKNGELAVAQVRAYFKRVRDKVVAMSMFTYSFDELRDLFIRDPDQAKMVFERAVSDVRALHRCCHEYGELVEGVVKRSREDIDELVRRRESAETEENELKDELSLEFYCLTQRINQKRPRPPREDDLPEELERRPNGNGTAEQPQ</sequence>
<dbReference type="Proteomes" id="UP001175271">
    <property type="component" value="Unassembled WGS sequence"/>
</dbReference>
<evidence type="ECO:0000256" key="1">
    <source>
        <dbReference type="SAM" id="Coils"/>
    </source>
</evidence>
<organism evidence="3 4">
    <name type="scientific">Steinernema hermaphroditum</name>
    <dbReference type="NCBI Taxonomy" id="289476"/>
    <lineage>
        <taxon>Eukaryota</taxon>
        <taxon>Metazoa</taxon>
        <taxon>Ecdysozoa</taxon>
        <taxon>Nematoda</taxon>
        <taxon>Chromadorea</taxon>
        <taxon>Rhabditida</taxon>
        <taxon>Tylenchina</taxon>
        <taxon>Panagrolaimomorpha</taxon>
        <taxon>Strongyloidoidea</taxon>
        <taxon>Steinernematidae</taxon>
        <taxon>Steinernema</taxon>
    </lineage>
</organism>
<dbReference type="EMBL" id="JAUCMV010000005">
    <property type="protein sequence ID" value="KAK0399828.1"/>
    <property type="molecule type" value="Genomic_DNA"/>
</dbReference>
<keyword evidence="1" id="KW-0175">Coiled coil</keyword>
<keyword evidence="4" id="KW-1185">Reference proteome</keyword>
<comment type="caution">
    <text evidence="3">The sequence shown here is derived from an EMBL/GenBank/DDBJ whole genome shotgun (WGS) entry which is preliminary data.</text>
</comment>
<evidence type="ECO:0000313" key="3">
    <source>
        <dbReference type="EMBL" id="KAK0399828.1"/>
    </source>
</evidence>
<feature type="coiled-coil region" evidence="1">
    <location>
        <begin position="151"/>
        <end position="178"/>
    </location>
</feature>
<reference evidence="3" key="1">
    <citation type="submission" date="2023-06" db="EMBL/GenBank/DDBJ databases">
        <title>Genomic analysis of the entomopathogenic nematode Steinernema hermaphroditum.</title>
        <authorList>
            <person name="Schwarz E.M."/>
            <person name="Heppert J.K."/>
            <person name="Baniya A."/>
            <person name="Schwartz H.T."/>
            <person name="Tan C.-H."/>
            <person name="Antoshechkin I."/>
            <person name="Sternberg P.W."/>
            <person name="Goodrich-Blair H."/>
            <person name="Dillman A.R."/>
        </authorList>
    </citation>
    <scope>NUCLEOTIDE SEQUENCE</scope>
    <source>
        <strain evidence="3">PS9179</strain>
        <tissue evidence="3">Whole animal</tissue>
    </source>
</reference>
<accession>A0AA39LJT4</accession>
<feature type="region of interest" description="Disordered" evidence="2">
    <location>
        <begin position="190"/>
        <end position="221"/>
    </location>
</feature>
<evidence type="ECO:0000256" key="2">
    <source>
        <dbReference type="SAM" id="MobiDB-lite"/>
    </source>
</evidence>
<dbReference type="AlphaFoldDB" id="A0AA39LJT4"/>
<name>A0AA39LJT4_9BILA</name>
<feature type="compositionally biased region" description="Basic and acidic residues" evidence="2">
    <location>
        <begin position="197"/>
        <end position="211"/>
    </location>
</feature>
<protein>
    <submittedName>
        <fullName evidence="3">Uncharacterized protein</fullName>
    </submittedName>
</protein>
<proteinExistence type="predicted"/>